<evidence type="ECO:0000256" key="5">
    <source>
        <dbReference type="ARBA" id="ARBA00022884"/>
    </source>
</evidence>
<keyword evidence="5" id="KW-0694">RNA-binding</keyword>
<evidence type="ECO:0000256" key="4">
    <source>
        <dbReference type="ARBA" id="ARBA00022691"/>
    </source>
</evidence>
<dbReference type="SUPFAM" id="SSF53335">
    <property type="entry name" value="S-adenosyl-L-methionine-dependent methyltransferases"/>
    <property type="match status" value="1"/>
</dbReference>
<dbReference type="InterPro" id="IPR020596">
    <property type="entry name" value="rRNA_Ade_Mease_Trfase_CS"/>
</dbReference>
<evidence type="ECO:0000259" key="7">
    <source>
        <dbReference type="SMART" id="SM00650"/>
    </source>
</evidence>
<dbReference type="NCBIfam" id="TIGR00755">
    <property type="entry name" value="ksgA"/>
    <property type="match status" value="1"/>
</dbReference>
<dbReference type="InterPro" id="IPR020598">
    <property type="entry name" value="rRNA_Ade_methylase_Trfase_N"/>
</dbReference>
<dbReference type="PROSITE" id="PS01131">
    <property type="entry name" value="RRNA_A_DIMETH"/>
    <property type="match status" value="1"/>
</dbReference>
<keyword evidence="4" id="KW-0949">S-adenosyl-L-methionine</keyword>
<sequence length="229" mass="24842">MARGQQGDRTEPRAAARAATATIRPRKSLGQHFLTDRRVLQRILAAASLSPADTVIEVGAGKGVLTRALASAAGRVIAVEIDEGLCEHLRRRLAAHPNVEPVCGDILSLAPDELLARAQASPPYVVVANLPYYIASAVLRHFLESAQPPVRLIVMVQAEVGQSIAAPPGRMRLLSVGVQFYAQAKVLFYVPPRAFRPPPKVRSAVIRLDVRPEPTVAVDDRQAFFRLVQ</sequence>
<dbReference type="GO" id="GO:0003723">
    <property type="term" value="F:RNA binding"/>
    <property type="evidence" value="ECO:0007669"/>
    <property type="project" value="UniProtKB-KW"/>
</dbReference>
<dbReference type="PANTHER" id="PTHR11727:SF7">
    <property type="entry name" value="DIMETHYLADENOSINE TRANSFERASE-RELATED"/>
    <property type="match status" value="1"/>
</dbReference>
<dbReference type="PANTHER" id="PTHR11727">
    <property type="entry name" value="DIMETHYLADENOSINE TRANSFERASE"/>
    <property type="match status" value="1"/>
</dbReference>
<dbReference type="SMART" id="SM00650">
    <property type="entry name" value="rADc"/>
    <property type="match status" value="1"/>
</dbReference>
<keyword evidence="2" id="KW-0489">Methyltransferase</keyword>
<dbReference type="EMBL" id="BARS01014879">
    <property type="protein sequence ID" value="GAF97735.1"/>
    <property type="molecule type" value="Genomic_DNA"/>
</dbReference>
<keyword evidence="1" id="KW-0698">rRNA processing</keyword>
<dbReference type="PROSITE" id="PS51689">
    <property type="entry name" value="SAM_RNA_A_N6_MT"/>
    <property type="match status" value="1"/>
</dbReference>
<dbReference type="Pfam" id="PF00398">
    <property type="entry name" value="RrnaAD"/>
    <property type="match status" value="1"/>
</dbReference>
<dbReference type="InterPro" id="IPR029063">
    <property type="entry name" value="SAM-dependent_MTases_sf"/>
</dbReference>
<evidence type="ECO:0000256" key="2">
    <source>
        <dbReference type="ARBA" id="ARBA00022603"/>
    </source>
</evidence>
<feature type="domain" description="Ribosomal RNA adenine methylase transferase N-terminal" evidence="7">
    <location>
        <begin position="39"/>
        <end position="212"/>
    </location>
</feature>
<feature type="region of interest" description="Disordered" evidence="6">
    <location>
        <begin position="1"/>
        <end position="20"/>
    </location>
</feature>
<comment type="caution">
    <text evidence="8">The sequence shown here is derived from an EMBL/GenBank/DDBJ whole genome shotgun (WGS) entry which is preliminary data.</text>
</comment>
<dbReference type="InterPro" id="IPR001737">
    <property type="entry name" value="KsgA/Erm"/>
</dbReference>
<feature type="compositionally biased region" description="Basic and acidic residues" evidence="6">
    <location>
        <begin position="1"/>
        <end position="14"/>
    </location>
</feature>
<dbReference type="InterPro" id="IPR011530">
    <property type="entry name" value="rRNA_adenine_dimethylase"/>
</dbReference>
<gene>
    <name evidence="8" type="ORF">S01H1_24718</name>
</gene>
<keyword evidence="3" id="KW-0808">Transferase</keyword>
<protein>
    <recommendedName>
        <fullName evidence="7">Ribosomal RNA adenine methylase transferase N-terminal domain-containing protein</fullName>
    </recommendedName>
</protein>
<dbReference type="Gene3D" id="3.40.50.150">
    <property type="entry name" value="Vaccinia Virus protein VP39"/>
    <property type="match status" value="1"/>
</dbReference>
<evidence type="ECO:0000313" key="8">
    <source>
        <dbReference type="EMBL" id="GAF97735.1"/>
    </source>
</evidence>
<feature type="non-terminal residue" evidence="8">
    <location>
        <position position="229"/>
    </location>
</feature>
<evidence type="ECO:0000256" key="3">
    <source>
        <dbReference type="ARBA" id="ARBA00022679"/>
    </source>
</evidence>
<name>X0VAU7_9ZZZZ</name>
<evidence type="ECO:0000256" key="6">
    <source>
        <dbReference type="SAM" id="MobiDB-lite"/>
    </source>
</evidence>
<dbReference type="AlphaFoldDB" id="X0VAU7"/>
<dbReference type="GO" id="GO:0000179">
    <property type="term" value="F:rRNA (adenine-N6,N6-)-dimethyltransferase activity"/>
    <property type="evidence" value="ECO:0007669"/>
    <property type="project" value="InterPro"/>
</dbReference>
<evidence type="ECO:0000256" key="1">
    <source>
        <dbReference type="ARBA" id="ARBA00022552"/>
    </source>
</evidence>
<proteinExistence type="predicted"/>
<dbReference type="CDD" id="cd02440">
    <property type="entry name" value="AdoMet_MTases"/>
    <property type="match status" value="1"/>
</dbReference>
<reference evidence="8" key="1">
    <citation type="journal article" date="2014" name="Front. Microbiol.">
        <title>High frequency of phylogenetically diverse reductive dehalogenase-homologous genes in deep subseafloor sedimentary metagenomes.</title>
        <authorList>
            <person name="Kawai M."/>
            <person name="Futagami T."/>
            <person name="Toyoda A."/>
            <person name="Takaki Y."/>
            <person name="Nishi S."/>
            <person name="Hori S."/>
            <person name="Arai W."/>
            <person name="Tsubouchi T."/>
            <person name="Morono Y."/>
            <person name="Uchiyama I."/>
            <person name="Ito T."/>
            <person name="Fujiyama A."/>
            <person name="Inagaki F."/>
            <person name="Takami H."/>
        </authorList>
    </citation>
    <scope>NUCLEOTIDE SEQUENCE</scope>
    <source>
        <strain evidence="8">Expedition CK06-06</strain>
    </source>
</reference>
<dbReference type="GO" id="GO:0005829">
    <property type="term" value="C:cytosol"/>
    <property type="evidence" value="ECO:0007669"/>
    <property type="project" value="TreeGrafter"/>
</dbReference>
<organism evidence="8">
    <name type="scientific">marine sediment metagenome</name>
    <dbReference type="NCBI Taxonomy" id="412755"/>
    <lineage>
        <taxon>unclassified sequences</taxon>
        <taxon>metagenomes</taxon>
        <taxon>ecological metagenomes</taxon>
    </lineage>
</organism>
<accession>X0VAU7</accession>